<sequence>MSNVLEDVLKFGKCFNMVNLKICSKEFLINTLFFEIILAVSP</sequence>
<organism evidence="1">
    <name type="scientific">Leptospira interrogans serovar Hardjo str. Norma</name>
    <dbReference type="NCBI Taxonomy" id="1279460"/>
    <lineage>
        <taxon>Bacteria</taxon>
        <taxon>Pseudomonadati</taxon>
        <taxon>Spirochaetota</taxon>
        <taxon>Spirochaetia</taxon>
        <taxon>Leptospirales</taxon>
        <taxon>Leptospiraceae</taxon>
        <taxon>Leptospira</taxon>
    </lineage>
</organism>
<dbReference type="AlphaFoldDB" id="A0A0M4N9H5"/>
<name>A0A0M4N9H5_LEPIR</name>
<gene>
    <name evidence="1" type="ORF">G436_4654</name>
</gene>
<evidence type="ECO:0000313" key="2">
    <source>
        <dbReference type="Proteomes" id="UP000056502"/>
    </source>
</evidence>
<dbReference type="Proteomes" id="UP000056502">
    <property type="component" value="Chromosome II"/>
</dbReference>
<dbReference type="PATRIC" id="fig|1279460.3.peg.4757"/>
<accession>A0A0M4N9H5</accession>
<protein>
    <submittedName>
        <fullName evidence="1">Uncharacterized protein</fullName>
    </submittedName>
</protein>
<dbReference type="EMBL" id="CP012604">
    <property type="protein sequence ID" value="ALE41782.1"/>
    <property type="molecule type" value="Genomic_DNA"/>
</dbReference>
<reference evidence="1 2" key="1">
    <citation type="journal article" date="2015" name="Genome Announc.">
        <title>Whole-Genome Sequence of Leptospira interrogans Serovar Hardjo Subtype Hardjoprajitno Strain Norma, Isolated from Cattle in a Leptospirosis Outbreak in Brazil.</title>
        <authorList>
            <person name="Cosate M.R."/>
            <person name="Soares S.C."/>
            <person name="Mendes T.A."/>
            <person name="Raittz R.T."/>
            <person name="Moreira E.C."/>
            <person name="Leite R."/>
            <person name="Fernandes G.R."/>
            <person name="Haddad J.P."/>
            <person name="Ortega J.M."/>
        </authorList>
    </citation>
    <scope>NUCLEOTIDE SEQUENCE [LARGE SCALE GENOMIC DNA]</scope>
    <source>
        <strain evidence="1 2">Norma</strain>
    </source>
</reference>
<proteinExistence type="predicted"/>
<evidence type="ECO:0000313" key="1">
    <source>
        <dbReference type="EMBL" id="ALE41782.1"/>
    </source>
</evidence>